<comment type="caution">
    <text evidence="1">The sequence shown here is derived from an EMBL/GenBank/DDBJ whole genome shotgun (WGS) entry which is preliminary data.</text>
</comment>
<keyword evidence="2" id="KW-1185">Reference proteome</keyword>
<dbReference type="Proteomes" id="UP001419268">
    <property type="component" value="Unassembled WGS sequence"/>
</dbReference>
<dbReference type="EMBL" id="JBBNAG010000009">
    <property type="protein sequence ID" value="KAK9105301.1"/>
    <property type="molecule type" value="Genomic_DNA"/>
</dbReference>
<proteinExistence type="predicted"/>
<reference evidence="1 2" key="1">
    <citation type="submission" date="2024-01" db="EMBL/GenBank/DDBJ databases">
        <title>Genome assemblies of Stephania.</title>
        <authorList>
            <person name="Yang L."/>
        </authorList>
    </citation>
    <scope>NUCLEOTIDE SEQUENCE [LARGE SCALE GENOMIC DNA]</scope>
    <source>
        <strain evidence="1">JXDWG</strain>
        <tissue evidence="1">Leaf</tissue>
    </source>
</reference>
<sequence length="85" mass="8968">MDDALCVLARALVMGSSAAAAAVGVSNNFIFRDEIGLHNPLIHRLHAFPTPFSSGFLHLLPYKSSHFSPVSSLPLVSSGHSIGLV</sequence>
<organism evidence="1 2">
    <name type="scientific">Stephania cephalantha</name>
    <dbReference type="NCBI Taxonomy" id="152367"/>
    <lineage>
        <taxon>Eukaryota</taxon>
        <taxon>Viridiplantae</taxon>
        <taxon>Streptophyta</taxon>
        <taxon>Embryophyta</taxon>
        <taxon>Tracheophyta</taxon>
        <taxon>Spermatophyta</taxon>
        <taxon>Magnoliopsida</taxon>
        <taxon>Ranunculales</taxon>
        <taxon>Menispermaceae</taxon>
        <taxon>Menispermoideae</taxon>
        <taxon>Cissampelideae</taxon>
        <taxon>Stephania</taxon>
    </lineage>
</organism>
<gene>
    <name evidence="1" type="ORF">Scep_022145</name>
</gene>
<protein>
    <submittedName>
        <fullName evidence="1">Uncharacterized protein</fullName>
    </submittedName>
</protein>
<dbReference type="AlphaFoldDB" id="A0AAP0I1Y3"/>
<evidence type="ECO:0000313" key="1">
    <source>
        <dbReference type="EMBL" id="KAK9105301.1"/>
    </source>
</evidence>
<evidence type="ECO:0000313" key="2">
    <source>
        <dbReference type="Proteomes" id="UP001419268"/>
    </source>
</evidence>
<name>A0AAP0I1Y3_9MAGN</name>
<accession>A0AAP0I1Y3</accession>